<comment type="caution">
    <text evidence="1">The sequence shown here is derived from an EMBL/GenBank/DDBJ whole genome shotgun (WGS) entry which is preliminary data.</text>
</comment>
<dbReference type="AlphaFoldDB" id="A0A414YGI8"/>
<name>A0A414YGI8_9BACT</name>
<reference evidence="1 2" key="1">
    <citation type="submission" date="2018-08" db="EMBL/GenBank/DDBJ databases">
        <title>A genome reference for cultivated species of the human gut microbiota.</title>
        <authorList>
            <person name="Zou Y."/>
            <person name="Xue W."/>
            <person name="Luo G."/>
        </authorList>
    </citation>
    <scope>NUCLEOTIDE SEQUENCE [LARGE SCALE GENOMIC DNA]</scope>
    <source>
        <strain evidence="1 2">AM16-54</strain>
    </source>
</reference>
<gene>
    <name evidence="1" type="ORF">DW192_00300</name>
</gene>
<proteinExistence type="predicted"/>
<evidence type="ECO:0000313" key="1">
    <source>
        <dbReference type="EMBL" id="RHH85206.1"/>
    </source>
</evidence>
<organism evidence="1 2">
    <name type="scientific">Segatella copri</name>
    <dbReference type="NCBI Taxonomy" id="165179"/>
    <lineage>
        <taxon>Bacteria</taxon>
        <taxon>Pseudomonadati</taxon>
        <taxon>Bacteroidota</taxon>
        <taxon>Bacteroidia</taxon>
        <taxon>Bacteroidales</taxon>
        <taxon>Prevotellaceae</taxon>
        <taxon>Segatella</taxon>
    </lineage>
</organism>
<accession>A0A414YGI8</accession>
<evidence type="ECO:0000313" key="2">
    <source>
        <dbReference type="Proteomes" id="UP000284548"/>
    </source>
</evidence>
<dbReference type="EMBL" id="QRKB01000001">
    <property type="protein sequence ID" value="RHH85206.1"/>
    <property type="molecule type" value="Genomic_DNA"/>
</dbReference>
<dbReference type="Proteomes" id="UP000284548">
    <property type="component" value="Unassembled WGS sequence"/>
</dbReference>
<dbReference type="RefSeq" id="WP_147380504.1">
    <property type="nucleotide sequence ID" value="NZ_QRKB01000001.1"/>
</dbReference>
<sequence length="174" mass="20050">MVEQNNNGCCEYANKYIFEIRHLADMIECKDNATFVSSLREDFGKLGLFSSAANFLRLMYEIRASSEDKETLRNHISVMAMEALLTLSWYIVSDYNDIIGSQIELFKTKNKRYGNAFSECFSKDGYPYAFGHLQEKINRICSLLTLNEDAKEEPVIDSYKDLLGYCILTLIEIK</sequence>
<protein>
    <submittedName>
        <fullName evidence="1">DUF1599 domain-containing protein</fullName>
    </submittedName>
</protein>